<proteinExistence type="predicted"/>
<gene>
    <name evidence="5" type="ORF">KHA94_16150</name>
</gene>
<evidence type="ECO:0000256" key="2">
    <source>
        <dbReference type="ARBA" id="ARBA00022840"/>
    </source>
</evidence>
<reference evidence="5 6" key="1">
    <citation type="submission" date="2021-05" db="EMBL/GenBank/DDBJ databases">
        <title>Novel Bacillus species.</title>
        <authorList>
            <person name="Liu G."/>
        </authorList>
    </citation>
    <scope>NUCLEOTIDE SEQUENCE [LARGE SCALE GENOMIC DNA]</scope>
    <source>
        <strain evidence="5 6">FJAT-49705</strain>
    </source>
</reference>
<feature type="binding site" evidence="3">
    <location>
        <begin position="148"/>
        <end position="155"/>
    </location>
    <ligand>
        <name>ATP</name>
        <dbReference type="ChEBI" id="CHEBI:30616"/>
    </ligand>
</feature>
<dbReference type="PANTHER" id="PTHR22683">
    <property type="entry name" value="SPORULATION PROTEIN RELATED"/>
    <property type="match status" value="1"/>
</dbReference>
<protein>
    <submittedName>
        <fullName evidence="5">AAA family ATPase</fullName>
    </submittedName>
</protein>
<evidence type="ECO:0000313" key="6">
    <source>
        <dbReference type="Proteomes" id="UP000681027"/>
    </source>
</evidence>
<keyword evidence="1 3" id="KW-0547">Nucleotide-binding</keyword>
<feature type="domain" description="FtsK" evidence="4">
    <location>
        <begin position="131"/>
        <end position="312"/>
    </location>
</feature>
<comment type="caution">
    <text evidence="5">The sequence shown here is derived from an EMBL/GenBank/DDBJ whole genome shotgun (WGS) entry which is preliminary data.</text>
</comment>
<name>A0ABS5NVA5_9BACI</name>
<dbReference type="Gene3D" id="3.40.50.300">
    <property type="entry name" value="P-loop containing nucleotide triphosphate hydrolases"/>
    <property type="match status" value="1"/>
</dbReference>
<dbReference type="InterPro" id="IPR050206">
    <property type="entry name" value="FtsK/SpoIIIE/SftA"/>
</dbReference>
<dbReference type="EMBL" id="JAGYPM010000003">
    <property type="protein sequence ID" value="MBS4191722.1"/>
    <property type="molecule type" value="Genomic_DNA"/>
</dbReference>
<dbReference type="InterPro" id="IPR002543">
    <property type="entry name" value="FtsK_dom"/>
</dbReference>
<evidence type="ECO:0000256" key="3">
    <source>
        <dbReference type="PROSITE-ProRule" id="PRU00289"/>
    </source>
</evidence>
<sequence length="382" mass="43867">MKLKETWAKLQTRKKLIDAFKSGEIHLTYKIDKDNKRLIFPKIHSVDLEKESTTITFTLPNGLNPDLLKKNFFAFQQHFGKNIELDGEIKKYSLTVYHTSMPSELRYNFEQIKPVIAPFSLGIICGKDRNGQYVAFDLLQQPHILIAGETGSGKSTQLRSILTTLIKTKKPNELELYLGDCKKSEFHLFRKVEHVQCVHSSARDIQRMLLHIKKELDERSDLTEMFEVSHVDDLPAEHRKPYLVVCIDEFVMLRKDELIMDILTEIVAIGRTLGVYAILSMQRPNAKVLDTTIRANLTVSMGFKLRDAMESKIVNTPDAHKIETSGRFVMNSDKLYEIQAPYLTMEKAKKFLNPFMVAKGSAKDVTDKPKELTEKDVFNDVN</sequence>
<evidence type="ECO:0000259" key="4">
    <source>
        <dbReference type="PROSITE" id="PS50901"/>
    </source>
</evidence>
<dbReference type="InterPro" id="IPR027417">
    <property type="entry name" value="P-loop_NTPase"/>
</dbReference>
<dbReference type="PANTHER" id="PTHR22683:SF1">
    <property type="entry name" value="TYPE VII SECRETION SYSTEM PROTEIN ESSC"/>
    <property type="match status" value="1"/>
</dbReference>
<evidence type="ECO:0000256" key="1">
    <source>
        <dbReference type="ARBA" id="ARBA00022741"/>
    </source>
</evidence>
<dbReference type="Pfam" id="PF01580">
    <property type="entry name" value="FtsK_SpoIIIE"/>
    <property type="match status" value="1"/>
</dbReference>
<evidence type="ECO:0000313" key="5">
    <source>
        <dbReference type="EMBL" id="MBS4191722.1"/>
    </source>
</evidence>
<organism evidence="5 6">
    <name type="scientific">Cytobacillus citreus</name>
    <dbReference type="NCBI Taxonomy" id="2833586"/>
    <lineage>
        <taxon>Bacteria</taxon>
        <taxon>Bacillati</taxon>
        <taxon>Bacillota</taxon>
        <taxon>Bacilli</taxon>
        <taxon>Bacillales</taxon>
        <taxon>Bacillaceae</taxon>
        <taxon>Cytobacillus</taxon>
    </lineage>
</organism>
<accession>A0ABS5NVA5</accession>
<dbReference type="Proteomes" id="UP000681027">
    <property type="component" value="Unassembled WGS sequence"/>
</dbReference>
<dbReference type="SUPFAM" id="SSF52540">
    <property type="entry name" value="P-loop containing nucleoside triphosphate hydrolases"/>
    <property type="match status" value="1"/>
</dbReference>
<dbReference type="PROSITE" id="PS50901">
    <property type="entry name" value="FTSK"/>
    <property type="match status" value="1"/>
</dbReference>
<keyword evidence="6" id="KW-1185">Reference proteome</keyword>
<keyword evidence="2 3" id="KW-0067">ATP-binding</keyword>
<dbReference type="RefSeq" id="WP_213103140.1">
    <property type="nucleotide sequence ID" value="NZ_JAGYPM010000003.1"/>
</dbReference>